<gene>
    <name evidence="5" type="ORF">SAMN03080599_02521</name>
</gene>
<dbReference type="InterPro" id="IPR058637">
    <property type="entry name" value="YknX-like_C"/>
</dbReference>
<dbReference type="Gene3D" id="2.40.420.20">
    <property type="match status" value="1"/>
</dbReference>
<feature type="coiled-coil region" evidence="3">
    <location>
        <begin position="157"/>
        <end position="213"/>
    </location>
</feature>
<feature type="domain" description="YknX-like C-terminal permuted SH3-like" evidence="4">
    <location>
        <begin position="342"/>
        <end position="396"/>
    </location>
</feature>
<comment type="subcellular location">
    <subcellularLocation>
        <location evidence="1">Cell envelope</location>
    </subcellularLocation>
</comment>
<proteinExistence type="predicted"/>
<dbReference type="InterPro" id="IPR050465">
    <property type="entry name" value="UPF0194_transport"/>
</dbReference>
<dbReference type="EMBL" id="FMWL01000015">
    <property type="protein sequence ID" value="SCZ80931.1"/>
    <property type="molecule type" value="Genomic_DNA"/>
</dbReference>
<dbReference type="RefSeq" id="WP_170829442.1">
    <property type="nucleotide sequence ID" value="NZ_FMWL01000015.1"/>
</dbReference>
<keyword evidence="2 3" id="KW-0175">Coiled coil</keyword>
<dbReference type="PANTHER" id="PTHR32347">
    <property type="entry name" value="EFFLUX SYSTEM COMPONENT YKNX-RELATED"/>
    <property type="match status" value="1"/>
</dbReference>
<dbReference type="Gene3D" id="2.40.50.100">
    <property type="match status" value="1"/>
</dbReference>
<protein>
    <submittedName>
        <fullName evidence="5">Multidrug efflux pump subunit AcrA (Membrane-fusion protein)</fullName>
    </submittedName>
</protein>
<evidence type="ECO:0000256" key="2">
    <source>
        <dbReference type="ARBA" id="ARBA00023054"/>
    </source>
</evidence>
<dbReference type="Pfam" id="PF25989">
    <property type="entry name" value="YknX_C"/>
    <property type="match status" value="1"/>
</dbReference>
<dbReference type="AlphaFoldDB" id="A0A1G5S599"/>
<evidence type="ECO:0000313" key="5">
    <source>
        <dbReference type="EMBL" id="SCZ80931.1"/>
    </source>
</evidence>
<dbReference type="Proteomes" id="UP000199208">
    <property type="component" value="Unassembled WGS sequence"/>
</dbReference>
<keyword evidence="6" id="KW-1185">Reference proteome</keyword>
<feature type="coiled-coil region" evidence="3">
    <location>
        <begin position="89"/>
        <end position="116"/>
    </location>
</feature>
<name>A0A1G5S599_9FIRM</name>
<sequence>MKKKLIIAFIIFSSLGAGIFYILTKGNIGEKYNTVEVTKGTVEKYVEEVGRISSSSIIRYYGNGAGKVEEMTLKLGDYVTKGQLLIKYEDNSELEIKKVEKQIEALRATYREVLSSTDVGSVNNARIEISSLRSDLEWAVKNKAQTEELYNAGAIPLIELEQETRAIEALQRRLEQAQNTYNQLVKGVSANTRKRYEAEIDVMLLTLEMYKKNREDLLIYAERDGIVTEVNTFAGDIPSPGTVIIELQDPSEKVVLVDFMVEEARQIRPDMDVEINDPALGIVIENLKVSKVHPKAFITLSELGVEENRQTVEISLPASSEDLAYGLEVNTRVRVETPRDALLVPLSAVYQKDSKNYVTVLEDKKPVEREITTGAEVQNKLEVKEGLSEGDLVILNYEED</sequence>
<dbReference type="GO" id="GO:0030313">
    <property type="term" value="C:cell envelope"/>
    <property type="evidence" value="ECO:0007669"/>
    <property type="project" value="UniProtKB-SubCell"/>
</dbReference>
<accession>A0A1G5S599</accession>
<dbReference type="STRING" id="1120920.SAMN03080599_02521"/>
<evidence type="ECO:0000313" key="6">
    <source>
        <dbReference type="Proteomes" id="UP000199208"/>
    </source>
</evidence>
<reference evidence="5 6" key="1">
    <citation type="submission" date="2016-10" db="EMBL/GenBank/DDBJ databases">
        <authorList>
            <person name="de Groot N.N."/>
        </authorList>
    </citation>
    <scope>NUCLEOTIDE SEQUENCE [LARGE SCALE GENOMIC DNA]</scope>
    <source>
        <strain evidence="5 6">DSM 2784</strain>
    </source>
</reference>
<dbReference type="PANTHER" id="PTHR32347:SF14">
    <property type="entry name" value="EFFLUX SYSTEM COMPONENT YKNX-RELATED"/>
    <property type="match status" value="1"/>
</dbReference>
<organism evidence="5 6">
    <name type="scientific">Acidaminobacter hydrogenoformans DSM 2784</name>
    <dbReference type="NCBI Taxonomy" id="1120920"/>
    <lineage>
        <taxon>Bacteria</taxon>
        <taxon>Bacillati</taxon>
        <taxon>Bacillota</taxon>
        <taxon>Clostridia</taxon>
        <taxon>Peptostreptococcales</taxon>
        <taxon>Acidaminobacteraceae</taxon>
        <taxon>Acidaminobacter</taxon>
    </lineage>
</organism>
<evidence type="ECO:0000256" key="1">
    <source>
        <dbReference type="ARBA" id="ARBA00004196"/>
    </source>
</evidence>
<evidence type="ECO:0000259" key="4">
    <source>
        <dbReference type="Pfam" id="PF25989"/>
    </source>
</evidence>
<evidence type="ECO:0000256" key="3">
    <source>
        <dbReference type="SAM" id="Coils"/>
    </source>
</evidence>